<evidence type="ECO:0000313" key="2">
    <source>
        <dbReference type="Proteomes" id="UP001374952"/>
    </source>
</evidence>
<proteinExistence type="predicted"/>
<sequence>ILLLTIAWIISVVFIIGDMGKAKNKTKCKELFSKSRSINLLSAARLCLFAERDVWFVVALPIYLAKQFNWNFWW</sequence>
<organism evidence="1 2">
    <name type="scientific">Pseudoalteromonas undina</name>
    <dbReference type="NCBI Taxonomy" id="43660"/>
    <lineage>
        <taxon>Bacteria</taxon>
        <taxon>Pseudomonadati</taxon>
        <taxon>Pseudomonadota</taxon>
        <taxon>Gammaproteobacteria</taxon>
        <taxon>Alteromonadales</taxon>
        <taxon>Pseudoalteromonadaceae</taxon>
        <taxon>Pseudoalteromonas</taxon>
    </lineage>
</organism>
<keyword evidence="2" id="KW-1185">Reference proteome</keyword>
<name>A0ACC6R9P6_9GAMM</name>
<comment type="caution">
    <text evidence="1">The sequence shown here is derived from an EMBL/GenBank/DDBJ whole genome shotgun (WGS) entry which is preliminary data.</text>
</comment>
<accession>A0ACC6R9P6</accession>
<evidence type="ECO:0000313" key="1">
    <source>
        <dbReference type="EMBL" id="MEL0606560.1"/>
    </source>
</evidence>
<gene>
    <name evidence="1" type="ORF">V6250_20710</name>
</gene>
<protein>
    <submittedName>
        <fullName evidence="1">MFS transporter</fullName>
    </submittedName>
</protein>
<feature type="non-terminal residue" evidence="1">
    <location>
        <position position="1"/>
    </location>
</feature>
<feature type="non-terminal residue" evidence="1">
    <location>
        <position position="74"/>
    </location>
</feature>
<dbReference type="Proteomes" id="UP001374952">
    <property type="component" value="Unassembled WGS sequence"/>
</dbReference>
<dbReference type="EMBL" id="JBAKAX010000210">
    <property type="protein sequence ID" value="MEL0606560.1"/>
    <property type="molecule type" value="Genomic_DNA"/>
</dbReference>
<reference evidence="1" key="1">
    <citation type="submission" date="2024-02" db="EMBL/GenBank/DDBJ databases">
        <title>Bacteria isolated from the canopy kelp, Nereocystis luetkeana.</title>
        <authorList>
            <person name="Pfister C.A."/>
            <person name="Younker I.T."/>
            <person name="Light S.H."/>
        </authorList>
    </citation>
    <scope>NUCLEOTIDE SEQUENCE</scope>
    <source>
        <strain evidence="1">TN.2.01</strain>
    </source>
</reference>